<dbReference type="FunFam" id="2.60.40.10:FF:000933">
    <property type="entry name" value="Mucosal addressin cell adhesion molecule 1"/>
    <property type="match status" value="1"/>
</dbReference>
<dbReference type="InterPro" id="IPR007110">
    <property type="entry name" value="Ig-like_dom"/>
</dbReference>
<dbReference type="Gene3D" id="2.60.40.10">
    <property type="entry name" value="Immunoglobulins"/>
    <property type="match status" value="2"/>
</dbReference>
<dbReference type="AlphaFoldDB" id="A0A8C9AS76"/>
<evidence type="ECO:0000259" key="16">
    <source>
        <dbReference type="PROSITE" id="PS50835"/>
    </source>
</evidence>
<keyword evidence="11" id="KW-0393">Immunoglobulin domain</keyword>
<dbReference type="PANTHER" id="PTHR14162">
    <property type="entry name" value="MUCOSAL ADDRESSIN CELL ADHESION MOLECULE-1"/>
    <property type="match status" value="1"/>
</dbReference>
<keyword evidence="4 15" id="KW-0732">Signal</keyword>
<dbReference type="InterPro" id="IPR003599">
    <property type="entry name" value="Ig_sub"/>
</dbReference>
<evidence type="ECO:0000256" key="5">
    <source>
        <dbReference type="ARBA" id="ARBA00022737"/>
    </source>
</evidence>
<dbReference type="InterPro" id="IPR036179">
    <property type="entry name" value="Ig-like_dom_sf"/>
</dbReference>
<evidence type="ECO:0000256" key="3">
    <source>
        <dbReference type="ARBA" id="ARBA00022692"/>
    </source>
</evidence>
<evidence type="ECO:0000256" key="13">
    <source>
        <dbReference type="SAM" id="MobiDB-lite"/>
    </source>
</evidence>
<dbReference type="Ensembl" id="ENSPSMT00000038518.1">
    <property type="protein sequence ID" value="ENSPSMP00000033429.1"/>
    <property type="gene ID" value="ENSPSMG00000023057.1"/>
</dbReference>
<evidence type="ECO:0000256" key="15">
    <source>
        <dbReference type="SAM" id="SignalP"/>
    </source>
</evidence>
<evidence type="ECO:0000313" key="17">
    <source>
        <dbReference type="Ensembl" id="ENSPSMP00000033429.1"/>
    </source>
</evidence>
<dbReference type="Pfam" id="PF09085">
    <property type="entry name" value="Adhes-Ig_like"/>
    <property type="match status" value="1"/>
</dbReference>
<dbReference type="SMART" id="SM00409">
    <property type="entry name" value="IG"/>
    <property type="match status" value="1"/>
</dbReference>
<feature type="chain" id="PRO_5034864198" description="Mucosal addressin cell adhesion molecule 1" evidence="15">
    <location>
        <begin position="22"/>
        <end position="386"/>
    </location>
</feature>
<gene>
    <name evidence="17" type="primary">MADCAM1</name>
</gene>
<evidence type="ECO:0000256" key="2">
    <source>
        <dbReference type="ARBA" id="ARBA00011738"/>
    </source>
</evidence>
<dbReference type="Proteomes" id="UP000694414">
    <property type="component" value="Unplaced"/>
</dbReference>
<evidence type="ECO:0000256" key="8">
    <source>
        <dbReference type="ARBA" id="ARBA00023136"/>
    </source>
</evidence>
<evidence type="ECO:0000256" key="14">
    <source>
        <dbReference type="SAM" id="Phobius"/>
    </source>
</evidence>
<dbReference type="GeneTree" id="ENSGT00510000049549"/>
<dbReference type="PANTHER" id="PTHR14162:SF1">
    <property type="entry name" value="MUCOSAL ADDRESSIN CELL ADHESION MOLECULE 1"/>
    <property type="match status" value="1"/>
</dbReference>
<evidence type="ECO:0000256" key="12">
    <source>
        <dbReference type="ARBA" id="ARBA00074025"/>
    </source>
</evidence>
<dbReference type="GO" id="GO:0034113">
    <property type="term" value="P:heterotypic cell-cell adhesion"/>
    <property type="evidence" value="ECO:0007669"/>
    <property type="project" value="Ensembl"/>
</dbReference>
<keyword evidence="8 14" id="KW-0472">Membrane</keyword>
<dbReference type="InterPro" id="IPR013783">
    <property type="entry name" value="Ig-like_fold"/>
</dbReference>
<keyword evidence="10" id="KW-0325">Glycoprotein</keyword>
<evidence type="ECO:0000256" key="4">
    <source>
        <dbReference type="ARBA" id="ARBA00022729"/>
    </source>
</evidence>
<evidence type="ECO:0000256" key="11">
    <source>
        <dbReference type="ARBA" id="ARBA00023319"/>
    </source>
</evidence>
<evidence type="ECO:0000256" key="6">
    <source>
        <dbReference type="ARBA" id="ARBA00022889"/>
    </source>
</evidence>
<dbReference type="FunFam" id="2.60.40.10:FF:000194">
    <property type="entry name" value="Intercellular adhesion molecule 1"/>
    <property type="match status" value="1"/>
</dbReference>
<feature type="region of interest" description="Disordered" evidence="13">
    <location>
        <begin position="225"/>
        <end position="268"/>
    </location>
</feature>
<dbReference type="GO" id="GO:0007229">
    <property type="term" value="P:integrin-mediated signaling pathway"/>
    <property type="evidence" value="ECO:0007669"/>
    <property type="project" value="Ensembl"/>
</dbReference>
<feature type="domain" description="Ig-like" evidence="16">
    <location>
        <begin position="26"/>
        <end position="110"/>
    </location>
</feature>
<dbReference type="GO" id="GO:2000403">
    <property type="term" value="P:positive regulation of lymphocyte migration"/>
    <property type="evidence" value="ECO:0007669"/>
    <property type="project" value="InterPro"/>
</dbReference>
<comment type="subcellular location">
    <subcellularLocation>
        <location evidence="1">Membrane</location>
        <topology evidence="1">Single-pass type I membrane protein</topology>
    </subcellularLocation>
</comment>
<name>A0A8C9AS76_PROSS</name>
<dbReference type="GO" id="GO:0043113">
    <property type="term" value="P:receptor clustering"/>
    <property type="evidence" value="ECO:0007669"/>
    <property type="project" value="Ensembl"/>
</dbReference>
<sequence length="386" mass="40908">MRRGGVVLLGLCLGLLRPGHGEPGQPLQVEPPEPVVAVARGASLRFTCRLACAGSGAAAVQWRGLDTSLGEVQSDSRRSVLTVRNASLSAAGPHVCVGSCGDQTFQKTVQLVVYAFPDQLSVSPAALVPGVDREVACTAHKVMPVGSDALSFSLLLGDRELEGVQTLGPPEVEEEEPQEDEDSLFHVTERWLLPPLGTPNLPALHCQATMRLPGVELSHRRAIPEPLNTTSPEPPDVTSPESPNATSLEPPDMTSPEEPPKQGSMGTCCPEIRQAVPTEGGVAPKSSPSPGPAQLPMDLWTGSVVLALLLLSFIAYRLRKRCRCPDPDPPDRAAPPEQPAFPSTQLRPENVWGLTTGGQHAQALQLVVSPVGLLGSPLPQLSRHEK</sequence>
<dbReference type="InterPro" id="IPR037413">
    <property type="entry name" value="MADCAM1"/>
</dbReference>
<protein>
    <recommendedName>
        <fullName evidence="12">Mucosal addressin cell adhesion molecule 1</fullName>
    </recommendedName>
</protein>
<feature type="signal peptide" evidence="15">
    <location>
        <begin position="1"/>
        <end position="21"/>
    </location>
</feature>
<keyword evidence="5" id="KW-0677">Repeat</keyword>
<comment type="subunit">
    <text evidence="2">Homodimer.</text>
</comment>
<evidence type="ECO:0000313" key="18">
    <source>
        <dbReference type="Proteomes" id="UP000694414"/>
    </source>
</evidence>
<proteinExistence type="predicted"/>
<keyword evidence="9" id="KW-1015">Disulfide bond</keyword>
<evidence type="ECO:0000256" key="9">
    <source>
        <dbReference type="ARBA" id="ARBA00023157"/>
    </source>
</evidence>
<dbReference type="GO" id="GO:0005886">
    <property type="term" value="C:plasma membrane"/>
    <property type="evidence" value="ECO:0007669"/>
    <property type="project" value="GOC"/>
</dbReference>
<evidence type="ECO:0000256" key="1">
    <source>
        <dbReference type="ARBA" id="ARBA00004479"/>
    </source>
</evidence>
<accession>A0A8C9AS76</accession>
<reference evidence="17" key="1">
    <citation type="submission" date="2025-08" db="UniProtKB">
        <authorList>
            <consortium name="Ensembl"/>
        </authorList>
    </citation>
    <scope>IDENTIFICATION</scope>
</reference>
<evidence type="ECO:0000256" key="7">
    <source>
        <dbReference type="ARBA" id="ARBA00022989"/>
    </source>
</evidence>
<keyword evidence="7 14" id="KW-1133">Transmembrane helix</keyword>
<reference evidence="17" key="2">
    <citation type="submission" date="2025-09" db="UniProtKB">
        <authorList>
            <consortium name="Ensembl"/>
        </authorList>
    </citation>
    <scope>IDENTIFICATION</scope>
</reference>
<keyword evidence="18" id="KW-1185">Reference proteome</keyword>
<dbReference type="PROSITE" id="PS50835">
    <property type="entry name" value="IG_LIKE"/>
    <property type="match status" value="1"/>
</dbReference>
<evidence type="ECO:0000256" key="10">
    <source>
        <dbReference type="ARBA" id="ARBA00023180"/>
    </source>
</evidence>
<organism evidence="17 18">
    <name type="scientific">Prolemur simus</name>
    <name type="common">Greater bamboo lemur</name>
    <name type="synonym">Hapalemur simus</name>
    <dbReference type="NCBI Taxonomy" id="1328070"/>
    <lineage>
        <taxon>Eukaryota</taxon>
        <taxon>Metazoa</taxon>
        <taxon>Chordata</taxon>
        <taxon>Craniata</taxon>
        <taxon>Vertebrata</taxon>
        <taxon>Euteleostomi</taxon>
        <taxon>Mammalia</taxon>
        <taxon>Eutheria</taxon>
        <taxon>Euarchontoglires</taxon>
        <taxon>Primates</taxon>
        <taxon>Strepsirrhini</taxon>
        <taxon>Lemuriformes</taxon>
        <taxon>Lemuridae</taxon>
        <taxon>Prolemur</taxon>
    </lineage>
</organism>
<dbReference type="GO" id="GO:0050901">
    <property type="term" value="P:leukocyte tethering or rolling"/>
    <property type="evidence" value="ECO:0007669"/>
    <property type="project" value="Ensembl"/>
</dbReference>
<dbReference type="SUPFAM" id="SSF48726">
    <property type="entry name" value="Immunoglobulin"/>
    <property type="match status" value="2"/>
</dbReference>
<dbReference type="InterPro" id="IPR015169">
    <property type="entry name" value="Adhes-Ig-like"/>
</dbReference>
<keyword evidence="6" id="KW-0130">Cell adhesion</keyword>
<feature type="transmembrane region" description="Helical" evidence="14">
    <location>
        <begin position="299"/>
        <end position="316"/>
    </location>
</feature>
<keyword evidence="3 14" id="KW-0812">Transmembrane</keyword>
<dbReference type="GO" id="GO:0098640">
    <property type="term" value="F:integrin binding involved in cell-matrix adhesion"/>
    <property type="evidence" value="ECO:0007669"/>
    <property type="project" value="Ensembl"/>
</dbReference>